<feature type="region of interest" description="Disordered" evidence="1">
    <location>
        <begin position="23"/>
        <end position="90"/>
    </location>
</feature>
<protein>
    <recommendedName>
        <fullName evidence="4">Lipoprotein</fullName>
    </recommendedName>
</protein>
<comment type="caution">
    <text evidence="2">The sequence shown here is derived from an EMBL/GenBank/DDBJ whole genome shotgun (WGS) entry which is preliminary data.</text>
</comment>
<keyword evidence="3" id="KW-1185">Reference proteome</keyword>
<reference evidence="3" key="1">
    <citation type="journal article" date="2019" name="Int. J. Syst. Evol. Microbiol.">
        <title>The Global Catalogue of Microorganisms (GCM) 10K type strain sequencing project: providing services to taxonomists for standard genome sequencing and annotation.</title>
        <authorList>
            <consortium name="The Broad Institute Genomics Platform"/>
            <consortium name="The Broad Institute Genome Sequencing Center for Infectious Disease"/>
            <person name="Wu L."/>
            <person name="Ma J."/>
        </authorList>
    </citation>
    <scope>NUCLEOTIDE SEQUENCE [LARGE SCALE GENOMIC DNA]</scope>
    <source>
        <strain evidence="3">CCUG 56756</strain>
    </source>
</reference>
<dbReference type="PROSITE" id="PS51257">
    <property type="entry name" value="PROKAR_LIPOPROTEIN"/>
    <property type="match status" value="1"/>
</dbReference>
<dbReference type="Proteomes" id="UP001597109">
    <property type="component" value="Unassembled WGS sequence"/>
</dbReference>
<evidence type="ECO:0000256" key="1">
    <source>
        <dbReference type="SAM" id="MobiDB-lite"/>
    </source>
</evidence>
<proteinExistence type="predicted"/>
<organism evidence="2 3">
    <name type="scientific">Metaplanococcus flavidus</name>
    <dbReference type="NCBI Taxonomy" id="569883"/>
    <lineage>
        <taxon>Bacteria</taxon>
        <taxon>Bacillati</taxon>
        <taxon>Bacillota</taxon>
        <taxon>Bacilli</taxon>
        <taxon>Bacillales</taxon>
        <taxon>Caryophanaceae</taxon>
        <taxon>Metaplanococcus</taxon>
    </lineage>
</organism>
<dbReference type="EMBL" id="JBHTKI010000022">
    <property type="protein sequence ID" value="MFD1032540.1"/>
    <property type="molecule type" value="Genomic_DNA"/>
</dbReference>
<sequence length="147" mass="16468">MIKNKWIRIGAIGVLSTSMLAACGDEEVPEDAEPSEVLEDEEQADELEEETDTDEEQADELEEETDTAEEQADELEEETDEAAEEVLDDIDYGNIDPIELDTVYLTPLDWTVMEFDAYVQEEHGQALADFDDFADLESTVGPAEDIE</sequence>
<gene>
    <name evidence="2" type="ORF">ACFQ1X_13955</name>
</gene>
<name>A0ABW3LES1_9BACL</name>
<dbReference type="RefSeq" id="WP_379083043.1">
    <property type="nucleotide sequence ID" value="NZ_JBHTKI010000022.1"/>
</dbReference>
<accession>A0ABW3LES1</accession>
<evidence type="ECO:0000313" key="3">
    <source>
        <dbReference type="Proteomes" id="UP001597109"/>
    </source>
</evidence>
<evidence type="ECO:0008006" key="4">
    <source>
        <dbReference type="Google" id="ProtNLM"/>
    </source>
</evidence>
<evidence type="ECO:0000313" key="2">
    <source>
        <dbReference type="EMBL" id="MFD1032540.1"/>
    </source>
</evidence>
<feature type="compositionally biased region" description="Acidic residues" evidence="1">
    <location>
        <begin position="24"/>
        <end position="90"/>
    </location>
</feature>